<dbReference type="EMBL" id="KZ825139">
    <property type="protein sequence ID" value="PYI18902.1"/>
    <property type="molecule type" value="Genomic_DNA"/>
</dbReference>
<organism evidence="1 2">
    <name type="scientific">Aspergillus violaceofuscus (strain CBS 115571)</name>
    <dbReference type="NCBI Taxonomy" id="1450538"/>
    <lineage>
        <taxon>Eukaryota</taxon>
        <taxon>Fungi</taxon>
        <taxon>Dikarya</taxon>
        <taxon>Ascomycota</taxon>
        <taxon>Pezizomycotina</taxon>
        <taxon>Eurotiomycetes</taxon>
        <taxon>Eurotiomycetidae</taxon>
        <taxon>Eurotiales</taxon>
        <taxon>Aspergillaceae</taxon>
        <taxon>Aspergillus</taxon>
    </lineage>
</organism>
<dbReference type="AlphaFoldDB" id="A0A2V5H9I9"/>
<accession>A0A2V5H9I9</accession>
<gene>
    <name evidence="1" type="ORF">BO99DRAFT_433072</name>
</gene>
<evidence type="ECO:0000313" key="2">
    <source>
        <dbReference type="Proteomes" id="UP000249829"/>
    </source>
</evidence>
<dbReference type="Proteomes" id="UP000249829">
    <property type="component" value="Unassembled WGS sequence"/>
</dbReference>
<protein>
    <submittedName>
        <fullName evidence="1">Uncharacterized protein</fullName>
    </submittedName>
</protein>
<name>A0A2V5H9I9_ASPV1</name>
<sequence>MTFYDDHLSELEETCSLGSNETCVVGHGDRYVSEYDETFNMEYEYDEPYDVEHGEARNSGYEYDVRDIGEHDEPYAEPYATERDETHILEYDETSTAERNETLDPEYAYETHVSEYDESCILEDAYDETYVGEQEETYTTEPEVTCNPEYTYWYDDTSVTGNVEPYASGRSNNRFLEEHDTPPNSEYEYDEAYISNQETYSIEEEEETIPPTFSPLTIRGTRTDRITLVLLPMHGWPDWDFVTYLVEAHWQRQRDNNNALDPTKSLGAILVFRRRAHMLTELLDNHRAHKFECNGQVTWNYRSPAYRDALIDFCRHIYRDHRLQFNEQDTQPRFYATHRQLFLLGPAPLPKRSYGSDQLSFSSFAPSLSRELDIEEAVPFMSALASFAYLRDYRSDSEYI</sequence>
<reference evidence="1 2" key="1">
    <citation type="submission" date="2018-02" db="EMBL/GenBank/DDBJ databases">
        <title>The genomes of Aspergillus section Nigri reveals drivers in fungal speciation.</title>
        <authorList>
            <consortium name="DOE Joint Genome Institute"/>
            <person name="Vesth T.C."/>
            <person name="Nybo J."/>
            <person name="Theobald S."/>
            <person name="Brandl J."/>
            <person name="Frisvad J.C."/>
            <person name="Nielsen K.F."/>
            <person name="Lyhne E.K."/>
            <person name="Kogle M.E."/>
            <person name="Kuo A."/>
            <person name="Riley R."/>
            <person name="Clum A."/>
            <person name="Nolan M."/>
            <person name="Lipzen A."/>
            <person name="Salamov A."/>
            <person name="Henrissat B."/>
            <person name="Wiebenga A."/>
            <person name="De vries R.P."/>
            <person name="Grigoriev I.V."/>
            <person name="Mortensen U.H."/>
            <person name="Andersen M.R."/>
            <person name="Baker S.E."/>
        </authorList>
    </citation>
    <scope>NUCLEOTIDE SEQUENCE [LARGE SCALE GENOMIC DNA]</scope>
    <source>
        <strain evidence="1 2">CBS 115571</strain>
    </source>
</reference>
<evidence type="ECO:0000313" key="1">
    <source>
        <dbReference type="EMBL" id="PYI18902.1"/>
    </source>
</evidence>
<proteinExistence type="predicted"/>
<keyword evidence="2" id="KW-1185">Reference proteome</keyword>